<dbReference type="AlphaFoldDB" id="A0A194XUQ7"/>
<dbReference type="InParanoid" id="A0A194XUQ7"/>
<sequence>IATAAVAGSITVVNGTFTLIQNCYKLAAADEDLAICLELLDNAERDINYARRQLNSRKTSRQTEFSAIDFQYFERCIEKLDQAALNLGKLVRGYRVERDVKNSISIPSRFKWVLQGKDKFANRQDVLRMAHTSLVGVIQRLGNVTAYIPETYTSQFAPPPPPYNPPTYSQPYSHLAPQTETKILRSPSQQRALRGKSSMLL</sequence>
<dbReference type="KEGG" id="psco:LY89DRAFT_548869"/>
<accession>A0A194XUQ7</accession>
<dbReference type="GeneID" id="28818005"/>
<evidence type="ECO:0008006" key="3">
    <source>
        <dbReference type="Google" id="ProtNLM"/>
    </source>
</evidence>
<protein>
    <recommendedName>
        <fullName evidence="3">Fungal N-terminal domain-containing protein</fullName>
    </recommendedName>
</protein>
<proteinExistence type="predicted"/>
<feature type="non-terminal residue" evidence="1">
    <location>
        <position position="201"/>
    </location>
</feature>
<dbReference type="Proteomes" id="UP000070700">
    <property type="component" value="Unassembled WGS sequence"/>
</dbReference>
<dbReference type="RefSeq" id="XP_018078410.1">
    <property type="nucleotide sequence ID" value="XM_018208279.1"/>
</dbReference>
<evidence type="ECO:0000313" key="2">
    <source>
        <dbReference type="Proteomes" id="UP000070700"/>
    </source>
</evidence>
<dbReference type="OrthoDB" id="3543130at2759"/>
<reference evidence="1 2" key="1">
    <citation type="submission" date="2015-10" db="EMBL/GenBank/DDBJ databases">
        <title>Full genome of DAOMC 229536 Phialocephala scopiformis, a fungal endophyte of spruce producing the potent anti-insectan compound rugulosin.</title>
        <authorList>
            <consortium name="DOE Joint Genome Institute"/>
            <person name="Walker A.K."/>
            <person name="Frasz S.L."/>
            <person name="Seifert K.A."/>
            <person name="Miller J.D."/>
            <person name="Mondo S.J."/>
            <person name="Labutti K."/>
            <person name="Lipzen A."/>
            <person name="Dockter R."/>
            <person name="Kennedy M."/>
            <person name="Grigoriev I.V."/>
            <person name="Spatafora J.W."/>
        </authorList>
    </citation>
    <scope>NUCLEOTIDE SEQUENCE [LARGE SCALE GENOMIC DNA]</scope>
    <source>
        <strain evidence="1 2">CBS 120377</strain>
    </source>
</reference>
<feature type="non-terminal residue" evidence="1">
    <location>
        <position position="1"/>
    </location>
</feature>
<keyword evidence="2" id="KW-1185">Reference proteome</keyword>
<evidence type="ECO:0000313" key="1">
    <source>
        <dbReference type="EMBL" id="KUJ24055.1"/>
    </source>
</evidence>
<organism evidence="1 2">
    <name type="scientific">Mollisia scopiformis</name>
    <name type="common">Conifer needle endophyte fungus</name>
    <name type="synonym">Phialocephala scopiformis</name>
    <dbReference type="NCBI Taxonomy" id="149040"/>
    <lineage>
        <taxon>Eukaryota</taxon>
        <taxon>Fungi</taxon>
        <taxon>Dikarya</taxon>
        <taxon>Ascomycota</taxon>
        <taxon>Pezizomycotina</taxon>
        <taxon>Leotiomycetes</taxon>
        <taxon>Helotiales</taxon>
        <taxon>Mollisiaceae</taxon>
        <taxon>Mollisia</taxon>
    </lineage>
</organism>
<dbReference type="EMBL" id="KQ947404">
    <property type="protein sequence ID" value="KUJ24055.1"/>
    <property type="molecule type" value="Genomic_DNA"/>
</dbReference>
<gene>
    <name evidence="1" type="ORF">LY89DRAFT_548869</name>
</gene>
<name>A0A194XUQ7_MOLSC</name>